<name>A0AA38UII7_9AGAR</name>
<evidence type="ECO:0000313" key="3">
    <source>
        <dbReference type="Proteomes" id="UP001163846"/>
    </source>
</evidence>
<dbReference type="Proteomes" id="UP001163846">
    <property type="component" value="Unassembled WGS sequence"/>
</dbReference>
<protein>
    <recommendedName>
        <fullName evidence="1">DUF6570 domain-containing protein</fullName>
    </recommendedName>
</protein>
<feature type="domain" description="DUF6570" evidence="1">
    <location>
        <begin position="1"/>
        <end position="112"/>
    </location>
</feature>
<reference evidence="2" key="1">
    <citation type="submission" date="2022-08" db="EMBL/GenBank/DDBJ databases">
        <authorList>
            <consortium name="DOE Joint Genome Institute"/>
            <person name="Min B."/>
            <person name="Riley R."/>
            <person name="Sierra-Patev S."/>
            <person name="Naranjo-Ortiz M."/>
            <person name="Looney B."/>
            <person name="Konkel Z."/>
            <person name="Slot J.C."/>
            <person name="Sakamoto Y."/>
            <person name="Steenwyk J.L."/>
            <person name="Rokas A."/>
            <person name="Carro J."/>
            <person name="Camarero S."/>
            <person name="Ferreira P."/>
            <person name="Molpeceres G."/>
            <person name="Ruiz-Duenas F.J."/>
            <person name="Serrano A."/>
            <person name="Henrissat B."/>
            <person name="Drula E."/>
            <person name="Hughes K.W."/>
            <person name="Mata J.L."/>
            <person name="Ishikawa N.K."/>
            <person name="Vargas-Isla R."/>
            <person name="Ushijima S."/>
            <person name="Smith C.A."/>
            <person name="Ahrendt S."/>
            <person name="Andreopoulos W."/>
            <person name="He G."/>
            <person name="Labutti K."/>
            <person name="Lipzen A."/>
            <person name="Ng V."/>
            <person name="Sandor L."/>
            <person name="Barry K."/>
            <person name="Martinez A.T."/>
            <person name="Xiao Y."/>
            <person name="Gibbons J.G."/>
            <person name="Terashima K."/>
            <person name="Hibbett D.S."/>
            <person name="Grigoriev I.V."/>
        </authorList>
    </citation>
    <scope>NUCLEOTIDE SEQUENCE</scope>
    <source>
        <strain evidence="2">TFB9207</strain>
    </source>
</reference>
<accession>A0AA38UII7</accession>
<evidence type="ECO:0000259" key="1">
    <source>
        <dbReference type="Pfam" id="PF20209"/>
    </source>
</evidence>
<sequence>MISRCRSKCWIIQLKEDQSSTPSETSQRALKGNIIIYPQKVSQVASVLPPNLDELASPICVVFVGSKRPSDEWLRKHAKPLAIRPGRVLKALLWLKAHNPLYRDIVINRTLLQSLPDNYILPVHVEHVLPNSALDSLTTGTTTSNDNGGISSDVNEEPQITFDKVVITDVDGSATSSQMRAAALRHVQKNGGFLEIPHESAPENEFCNPSLFPMIYPTLFPYSLGGFENHCRSHLVSLKRHYQLTPFVLFPCVWQPVILLRSTQMRSFKL</sequence>
<organism evidence="2 3">
    <name type="scientific">Lentinula raphanica</name>
    <dbReference type="NCBI Taxonomy" id="153919"/>
    <lineage>
        <taxon>Eukaryota</taxon>
        <taxon>Fungi</taxon>
        <taxon>Dikarya</taxon>
        <taxon>Basidiomycota</taxon>
        <taxon>Agaricomycotina</taxon>
        <taxon>Agaricomycetes</taxon>
        <taxon>Agaricomycetidae</taxon>
        <taxon>Agaricales</taxon>
        <taxon>Marasmiineae</taxon>
        <taxon>Omphalotaceae</taxon>
        <taxon>Lentinula</taxon>
    </lineage>
</organism>
<dbReference type="AlphaFoldDB" id="A0AA38UII7"/>
<proteinExistence type="predicted"/>
<dbReference type="InterPro" id="IPR046700">
    <property type="entry name" value="DUF6570"/>
</dbReference>
<evidence type="ECO:0000313" key="2">
    <source>
        <dbReference type="EMBL" id="KAJ3843072.1"/>
    </source>
</evidence>
<comment type="caution">
    <text evidence="2">The sequence shown here is derived from an EMBL/GenBank/DDBJ whole genome shotgun (WGS) entry which is preliminary data.</text>
</comment>
<dbReference type="Pfam" id="PF20209">
    <property type="entry name" value="DUF6570"/>
    <property type="match status" value="1"/>
</dbReference>
<keyword evidence="3" id="KW-1185">Reference proteome</keyword>
<gene>
    <name evidence="2" type="ORF">F5878DRAFT_649701</name>
</gene>
<dbReference type="EMBL" id="MU805986">
    <property type="protein sequence ID" value="KAJ3843072.1"/>
    <property type="molecule type" value="Genomic_DNA"/>
</dbReference>